<reference evidence="1 2" key="1">
    <citation type="submission" date="2023-07" db="EMBL/GenBank/DDBJ databases">
        <authorList>
            <person name="Lian W.-H."/>
        </authorList>
    </citation>
    <scope>NUCLEOTIDE SEQUENCE [LARGE SCALE GENOMIC DNA]</scope>
    <source>
        <strain evidence="1 2">SYSU DXS3180</strain>
    </source>
</reference>
<dbReference type="Gene3D" id="1.20.1260.10">
    <property type="match status" value="1"/>
</dbReference>
<gene>
    <name evidence="1" type="ORF">QTN47_20020</name>
</gene>
<name>A0ABV3ZKZ4_9BACT</name>
<accession>A0ABV3ZKZ4</accession>
<keyword evidence="2" id="KW-1185">Reference proteome</keyword>
<evidence type="ECO:0000313" key="1">
    <source>
        <dbReference type="EMBL" id="MEX6689804.1"/>
    </source>
</evidence>
<proteinExistence type="predicted"/>
<dbReference type="Proteomes" id="UP001560573">
    <property type="component" value="Unassembled WGS sequence"/>
</dbReference>
<evidence type="ECO:0008006" key="3">
    <source>
        <dbReference type="Google" id="ProtNLM"/>
    </source>
</evidence>
<protein>
    <recommendedName>
        <fullName evidence="3">DUF2383 domain-containing protein</fullName>
    </recommendedName>
</protein>
<dbReference type="RefSeq" id="WP_369331212.1">
    <property type="nucleotide sequence ID" value="NZ_JAULBC010000007.1"/>
</dbReference>
<sequence length="147" mass="17266">MKQRQNISELLHDLSMIHENRITNYLHVLQHSDNLDLDLRKIMANMMEESRLFQYDLDAQKSTLDGVTIGKPGPVYQHWKNEQKQFDATPRQPFLASCETEQATLKNTYEYALQNDLLDEVTRSLIDDQLQTLDADLDHRQKYMDAL</sequence>
<comment type="caution">
    <text evidence="1">The sequence shown here is derived from an EMBL/GenBank/DDBJ whole genome shotgun (WGS) entry which is preliminary data.</text>
</comment>
<dbReference type="InterPro" id="IPR012347">
    <property type="entry name" value="Ferritin-like"/>
</dbReference>
<dbReference type="EMBL" id="JAULBC010000007">
    <property type="protein sequence ID" value="MEX6689804.1"/>
    <property type="molecule type" value="Genomic_DNA"/>
</dbReference>
<organism evidence="1 2">
    <name type="scientific">Danxiaibacter flavus</name>
    <dbReference type="NCBI Taxonomy" id="3049108"/>
    <lineage>
        <taxon>Bacteria</taxon>
        <taxon>Pseudomonadati</taxon>
        <taxon>Bacteroidota</taxon>
        <taxon>Chitinophagia</taxon>
        <taxon>Chitinophagales</taxon>
        <taxon>Chitinophagaceae</taxon>
        <taxon>Danxiaibacter</taxon>
    </lineage>
</organism>
<evidence type="ECO:0000313" key="2">
    <source>
        <dbReference type="Proteomes" id="UP001560573"/>
    </source>
</evidence>